<dbReference type="Pfam" id="PF09983">
    <property type="entry name" value="JetD_C"/>
    <property type="match status" value="1"/>
</dbReference>
<proteinExistence type="predicted"/>
<feature type="domain" description="Wadjet protein JetD C-terminal" evidence="1">
    <location>
        <begin position="195"/>
        <end position="367"/>
    </location>
</feature>
<gene>
    <name evidence="2" type="ORF">C8C77_1074</name>
</gene>
<dbReference type="EMBL" id="SODA01000007">
    <property type="protein sequence ID" value="TDW05393.1"/>
    <property type="molecule type" value="Genomic_DNA"/>
</dbReference>
<evidence type="ECO:0000313" key="3">
    <source>
        <dbReference type="Proteomes" id="UP000294697"/>
    </source>
</evidence>
<sequence>MREEEKWNKLFKKFRDEELASRKRFELSELEQYFKTELGGVSAYQAAGGYQNLYQLLQELEANHKINKIKSSDFNQRQPQLKKRWRLVKKEHQFWSDKDILQLSRYLNLNYYLKRPDQQTEDLKQKLFRLCKFLSSKAEREWASREERSLELFTDEKFLSRAEGKKLLNNLKLNLADLKAQQYNHLFVYWTLDPAQIKNILILENHSAFIGAKKALAAGINIFNQDFDTVIYGQGKKIISSFSFLEELLGIDLLAGEPERLDRIKKLNIYYAGDLDPEGFAIYKSLKEKYLQYEIKLLAEYYQLLLDEADKFYPCQKKQNKNSNVLTEAAAEFRSQDFTQLAASLEKAWAKDVRLPQELITFEVLKRYFS</sequence>
<evidence type="ECO:0000313" key="2">
    <source>
        <dbReference type="EMBL" id="TDW05393.1"/>
    </source>
</evidence>
<dbReference type="Proteomes" id="UP000294697">
    <property type="component" value="Unassembled WGS sequence"/>
</dbReference>
<organism evidence="2 3">
    <name type="scientific">Halanaerobium saccharolyticum</name>
    <dbReference type="NCBI Taxonomy" id="43595"/>
    <lineage>
        <taxon>Bacteria</taxon>
        <taxon>Bacillati</taxon>
        <taxon>Bacillota</taxon>
        <taxon>Clostridia</taxon>
        <taxon>Halanaerobiales</taxon>
        <taxon>Halanaerobiaceae</taxon>
        <taxon>Halanaerobium</taxon>
    </lineage>
</organism>
<comment type="caution">
    <text evidence="2">The sequence shown here is derived from an EMBL/GenBank/DDBJ whole genome shotgun (WGS) entry which is preliminary data.</text>
</comment>
<dbReference type="RefSeq" id="WP_166668450.1">
    <property type="nucleotide sequence ID" value="NZ_QLME01000001.1"/>
</dbReference>
<name>A0A4R7ZAE8_9FIRM</name>
<evidence type="ECO:0000259" key="1">
    <source>
        <dbReference type="Pfam" id="PF09983"/>
    </source>
</evidence>
<reference evidence="2 3" key="1">
    <citation type="submission" date="2019-03" db="EMBL/GenBank/DDBJ databases">
        <title>Subsurface microbial communities from deep shales in Ohio and West Virginia, USA.</title>
        <authorList>
            <person name="Wrighton K."/>
        </authorList>
    </citation>
    <scope>NUCLEOTIDE SEQUENCE [LARGE SCALE GENOMIC DNA]</scope>
    <source>
        <strain evidence="2 3">MSL9.2</strain>
    </source>
</reference>
<dbReference type="AlphaFoldDB" id="A0A4R7ZAE8"/>
<accession>A0A4R7ZAE8</accession>
<dbReference type="InterPro" id="IPR024534">
    <property type="entry name" value="JetD_C"/>
</dbReference>
<protein>
    <submittedName>
        <fullName evidence="2">Uncharacterized protein DUF2220</fullName>
    </submittedName>
</protein>